<proteinExistence type="predicted"/>
<dbReference type="Gene3D" id="1.10.260.40">
    <property type="entry name" value="lambda repressor-like DNA-binding domains"/>
    <property type="match status" value="1"/>
</dbReference>
<dbReference type="GO" id="GO:0003677">
    <property type="term" value="F:DNA binding"/>
    <property type="evidence" value="ECO:0007669"/>
    <property type="project" value="InterPro"/>
</dbReference>
<dbReference type="EMBL" id="QQXK01000008">
    <property type="protein sequence ID" value="RII42819.1"/>
    <property type="molecule type" value="Genomic_DNA"/>
</dbReference>
<accession>A0A399JF68</accession>
<gene>
    <name evidence="1" type="ORF">DWB68_05670</name>
</gene>
<reference evidence="1 2" key="1">
    <citation type="submission" date="2018-07" db="EMBL/GenBank/DDBJ databases">
        <title>Arthrobacter sp. nov., isolated from raw cow's milk with high bacterial count.</title>
        <authorList>
            <person name="Hahne J."/>
            <person name="Isele D."/>
            <person name="Lipski A."/>
        </authorList>
    </citation>
    <scope>NUCLEOTIDE SEQUENCE [LARGE SCALE GENOMIC DNA]</scope>
    <source>
        <strain evidence="1 2">JZ R-35</strain>
    </source>
</reference>
<dbReference type="AlphaFoldDB" id="A0A399JF68"/>
<protein>
    <recommendedName>
        <fullName evidence="3">XRE family transcriptional regulator</fullName>
    </recommendedName>
</protein>
<sequence>MSENNPLKPDLARAARALTQVSTKTIAAKAGLPKEAVKSFERGVGFLSDEENAALRGALEHYGALFLPEEGALGYGVRQKFSTKKVAKLESWENEGGPAADDDV</sequence>
<comment type="caution">
    <text evidence="1">The sequence shown here is derived from an EMBL/GenBank/DDBJ whole genome shotgun (WGS) entry which is preliminary data.</text>
</comment>
<organism evidence="1 2">
    <name type="scientific">Galactobacter valiniphilus</name>
    <dbReference type="NCBI Taxonomy" id="2676122"/>
    <lineage>
        <taxon>Bacteria</taxon>
        <taxon>Bacillati</taxon>
        <taxon>Actinomycetota</taxon>
        <taxon>Actinomycetes</taxon>
        <taxon>Micrococcales</taxon>
        <taxon>Micrococcaceae</taxon>
        <taxon>Galactobacter</taxon>
    </lineage>
</organism>
<evidence type="ECO:0008006" key="3">
    <source>
        <dbReference type="Google" id="ProtNLM"/>
    </source>
</evidence>
<evidence type="ECO:0000313" key="1">
    <source>
        <dbReference type="EMBL" id="RII42819.1"/>
    </source>
</evidence>
<dbReference type="Proteomes" id="UP000265419">
    <property type="component" value="Unassembled WGS sequence"/>
</dbReference>
<dbReference type="RefSeq" id="WP_119424170.1">
    <property type="nucleotide sequence ID" value="NZ_QQXK01000008.1"/>
</dbReference>
<evidence type="ECO:0000313" key="2">
    <source>
        <dbReference type="Proteomes" id="UP000265419"/>
    </source>
</evidence>
<name>A0A399JF68_9MICC</name>
<keyword evidence="2" id="KW-1185">Reference proteome</keyword>
<dbReference type="InterPro" id="IPR010982">
    <property type="entry name" value="Lambda_DNA-bd_dom_sf"/>
</dbReference>